<evidence type="ECO:0000256" key="1">
    <source>
        <dbReference type="ARBA" id="ARBA00022729"/>
    </source>
</evidence>
<gene>
    <name evidence="4" type="ORF">DJ013_02225</name>
</gene>
<dbReference type="PANTHER" id="PTHR45867">
    <property type="entry name" value="PURPLE ACID PHOSPHATASE"/>
    <property type="match status" value="1"/>
</dbReference>
<dbReference type="Pfam" id="PF00149">
    <property type="entry name" value="Metallophos"/>
    <property type="match status" value="1"/>
</dbReference>
<dbReference type="SUPFAM" id="SSF49363">
    <property type="entry name" value="Purple acid phosphatase, N-terminal domain"/>
    <property type="match status" value="1"/>
</dbReference>
<dbReference type="GO" id="GO:0003993">
    <property type="term" value="F:acid phosphatase activity"/>
    <property type="evidence" value="ECO:0007669"/>
    <property type="project" value="InterPro"/>
</dbReference>
<dbReference type="Gene3D" id="3.60.21.10">
    <property type="match status" value="1"/>
</dbReference>
<dbReference type="InterPro" id="IPR008963">
    <property type="entry name" value="Purple_acid_Pase-like_N"/>
</dbReference>
<dbReference type="Pfam" id="PF16656">
    <property type="entry name" value="Pur_ac_phosph_N"/>
    <property type="match status" value="1"/>
</dbReference>
<feature type="domain" description="Calcineurin-like phosphoesterase" evidence="2">
    <location>
        <begin position="136"/>
        <end position="313"/>
    </location>
</feature>
<name>A0A2Z4GHU7_9BACT</name>
<dbReference type="InterPro" id="IPR004843">
    <property type="entry name" value="Calcineurin-like_PHP"/>
</dbReference>
<dbReference type="PANTHER" id="PTHR45867:SF3">
    <property type="entry name" value="ACID PHOSPHATASE TYPE 7"/>
    <property type="match status" value="1"/>
</dbReference>
<dbReference type="InterPro" id="IPR015914">
    <property type="entry name" value="PAPs_N"/>
</dbReference>
<evidence type="ECO:0000259" key="3">
    <source>
        <dbReference type="Pfam" id="PF16656"/>
    </source>
</evidence>
<evidence type="ECO:0000313" key="5">
    <source>
        <dbReference type="Proteomes" id="UP000249873"/>
    </source>
</evidence>
<dbReference type="InterPro" id="IPR029052">
    <property type="entry name" value="Metallo-depent_PP-like"/>
</dbReference>
<dbReference type="SUPFAM" id="SSF56300">
    <property type="entry name" value="Metallo-dependent phosphatases"/>
    <property type="match status" value="1"/>
</dbReference>
<feature type="domain" description="Purple acid phosphatase N-terminal" evidence="3">
    <location>
        <begin position="16"/>
        <end position="115"/>
    </location>
</feature>
<dbReference type="AlphaFoldDB" id="A0A2Z4GHU7"/>
<organism evidence="4 5">
    <name type="scientific">Arcticibacterium luteifluviistationis</name>
    <dbReference type="NCBI Taxonomy" id="1784714"/>
    <lineage>
        <taxon>Bacteria</taxon>
        <taxon>Pseudomonadati</taxon>
        <taxon>Bacteroidota</taxon>
        <taxon>Cytophagia</taxon>
        <taxon>Cytophagales</taxon>
        <taxon>Leadbetterellaceae</taxon>
        <taxon>Arcticibacterium</taxon>
    </lineage>
</organism>
<dbReference type="KEGG" id="als:DJ013_02225"/>
<protein>
    <submittedName>
        <fullName evidence="4">Metallophosphoesterase</fullName>
    </submittedName>
</protein>
<keyword evidence="1" id="KW-0732">Signal</keyword>
<sequence length="414" mass="47412">MRQYPDHKLLFPSNVPDRIILNLTEDPLTSVAVNWRTSLNVTEGFIEYAKASHGPEFRKNPNSIKAITESLTVAREEEPIVKANYHSGIIKNLEPGQKYVYRVGGGESWSEWFQVSMPGKDSPISFVYFGDAQNDVKSMWSRIIREAYHTMPQMDFLLHAGDLINRHDRDVEWGEWFHAGGFIHSQVPSVMTPGNHEYKNVKLSPQWRPQFNLPQNGVPGLEETNYEINYPEMKVISLDGEQIDESLHYRKAQAAWLDSILTYNPKKWTVVTMHYPVYSTKSNRDNVKLRETLKPIFDKHKVDLVLQGHDHAYGRGNVGSGTSFKSKEGGTMYVVSVSGPKMYAASDEDNWMERRTDNTQLFQVITVAEDLVHYKAFTGTGELYDSFILKKNGNKANVLINQIPDTPERRQIKE</sequence>
<dbReference type="Gene3D" id="2.60.40.380">
    <property type="entry name" value="Purple acid phosphatase-like, N-terminal"/>
    <property type="match status" value="1"/>
</dbReference>
<proteinExistence type="predicted"/>
<dbReference type="OrthoDB" id="9809781at2"/>
<keyword evidence="5" id="KW-1185">Reference proteome</keyword>
<evidence type="ECO:0000259" key="2">
    <source>
        <dbReference type="Pfam" id="PF00149"/>
    </source>
</evidence>
<accession>A0A2Z4GHU7</accession>
<dbReference type="EMBL" id="CP029480">
    <property type="protein sequence ID" value="AWW00762.1"/>
    <property type="molecule type" value="Genomic_DNA"/>
</dbReference>
<dbReference type="Proteomes" id="UP000249873">
    <property type="component" value="Chromosome"/>
</dbReference>
<dbReference type="GO" id="GO:0046872">
    <property type="term" value="F:metal ion binding"/>
    <property type="evidence" value="ECO:0007669"/>
    <property type="project" value="InterPro"/>
</dbReference>
<evidence type="ECO:0000313" key="4">
    <source>
        <dbReference type="EMBL" id="AWW00762.1"/>
    </source>
</evidence>
<reference evidence="4 5" key="1">
    <citation type="submission" date="2018-05" db="EMBL/GenBank/DDBJ databases">
        <title>Complete genome sequence of Arcticibacterium luteifluviistationis SM1504T, a cytophagaceae bacterium isolated from Arctic surface seawater.</title>
        <authorList>
            <person name="Li Y."/>
            <person name="Qin Q.-L."/>
        </authorList>
    </citation>
    <scope>NUCLEOTIDE SEQUENCE [LARGE SCALE GENOMIC DNA]</scope>
    <source>
        <strain evidence="4 5">SM1504</strain>
    </source>
</reference>